<organism evidence="11 12">
    <name type="scientific">Fontibacillus phaseoli</name>
    <dbReference type="NCBI Taxonomy" id="1416533"/>
    <lineage>
        <taxon>Bacteria</taxon>
        <taxon>Bacillati</taxon>
        <taxon>Bacillota</taxon>
        <taxon>Bacilli</taxon>
        <taxon>Bacillales</taxon>
        <taxon>Paenibacillaceae</taxon>
        <taxon>Fontibacillus</taxon>
    </lineage>
</organism>
<keyword evidence="6" id="KW-0630">Potassium</keyword>
<keyword evidence="3" id="KW-1003">Cell membrane</keyword>
<keyword evidence="9 10" id="KW-0472">Membrane</keyword>
<dbReference type="GO" id="GO:0015379">
    <property type="term" value="F:potassium:chloride symporter activity"/>
    <property type="evidence" value="ECO:0007669"/>
    <property type="project" value="InterPro"/>
</dbReference>
<dbReference type="Pfam" id="PF02386">
    <property type="entry name" value="TrkH"/>
    <property type="match status" value="1"/>
</dbReference>
<feature type="transmembrane region" description="Helical" evidence="10">
    <location>
        <begin position="362"/>
        <end position="382"/>
    </location>
</feature>
<accession>A0A369BVH3</accession>
<evidence type="ECO:0000256" key="7">
    <source>
        <dbReference type="ARBA" id="ARBA00022989"/>
    </source>
</evidence>
<keyword evidence="7 10" id="KW-1133">Transmembrane helix</keyword>
<protein>
    <submittedName>
        <fullName evidence="11">Trk system potassium uptake protein TrkH</fullName>
    </submittedName>
</protein>
<evidence type="ECO:0000256" key="1">
    <source>
        <dbReference type="ARBA" id="ARBA00004651"/>
    </source>
</evidence>
<dbReference type="PANTHER" id="PTHR32024">
    <property type="entry name" value="TRK SYSTEM POTASSIUM UPTAKE PROTEIN TRKG-RELATED"/>
    <property type="match status" value="1"/>
</dbReference>
<dbReference type="GO" id="GO:0005886">
    <property type="term" value="C:plasma membrane"/>
    <property type="evidence" value="ECO:0007669"/>
    <property type="project" value="UniProtKB-SubCell"/>
</dbReference>
<dbReference type="OrthoDB" id="9810952at2"/>
<keyword evidence="4" id="KW-0633">Potassium transport</keyword>
<evidence type="ECO:0000256" key="10">
    <source>
        <dbReference type="SAM" id="Phobius"/>
    </source>
</evidence>
<dbReference type="InterPro" id="IPR003445">
    <property type="entry name" value="Cat_transpt"/>
</dbReference>
<dbReference type="AlphaFoldDB" id="A0A369BVH3"/>
<feature type="transmembrane region" description="Helical" evidence="10">
    <location>
        <begin position="83"/>
        <end position="107"/>
    </location>
</feature>
<feature type="transmembrane region" description="Helical" evidence="10">
    <location>
        <begin position="203"/>
        <end position="229"/>
    </location>
</feature>
<feature type="transmembrane region" description="Helical" evidence="10">
    <location>
        <begin position="55"/>
        <end position="71"/>
    </location>
</feature>
<feature type="transmembrane region" description="Helical" evidence="10">
    <location>
        <begin position="138"/>
        <end position="159"/>
    </location>
</feature>
<feature type="transmembrane region" description="Helical" evidence="10">
    <location>
        <begin position="418"/>
        <end position="439"/>
    </location>
</feature>
<gene>
    <name evidence="11" type="ORF">DFP94_1011215</name>
</gene>
<feature type="transmembrane region" description="Helical" evidence="10">
    <location>
        <begin position="241"/>
        <end position="260"/>
    </location>
</feature>
<evidence type="ECO:0000313" key="11">
    <source>
        <dbReference type="EMBL" id="RCX23614.1"/>
    </source>
</evidence>
<feature type="transmembrane region" description="Helical" evidence="10">
    <location>
        <begin position="308"/>
        <end position="341"/>
    </location>
</feature>
<keyword evidence="2" id="KW-0813">Transport</keyword>
<comment type="subcellular location">
    <subcellularLocation>
        <location evidence="1">Cell membrane</location>
        <topology evidence="1">Multi-pass membrane protein</topology>
    </subcellularLocation>
</comment>
<dbReference type="PANTHER" id="PTHR32024:SF1">
    <property type="entry name" value="KTR SYSTEM POTASSIUM UPTAKE PROTEIN B"/>
    <property type="match status" value="1"/>
</dbReference>
<evidence type="ECO:0000256" key="3">
    <source>
        <dbReference type="ARBA" id="ARBA00022475"/>
    </source>
</evidence>
<dbReference type="NCBIfam" id="TIGR00933">
    <property type="entry name" value="2a38"/>
    <property type="match status" value="1"/>
</dbReference>
<dbReference type="InterPro" id="IPR004772">
    <property type="entry name" value="TrkH"/>
</dbReference>
<evidence type="ECO:0000256" key="6">
    <source>
        <dbReference type="ARBA" id="ARBA00022958"/>
    </source>
</evidence>
<proteinExistence type="predicted"/>
<evidence type="ECO:0000256" key="2">
    <source>
        <dbReference type="ARBA" id="ARBA00022448"/>
    </source>
</evidence>
<feature type="transmembrane region" description="Helical" evidence="10">
    <location>
        <begin position="166"/>
        <end position="183"/>
    </location>
</feature>
<reference evidence="11 12" key="1">
    <citation type="submission" date="2018-07" db="EMBL/GenBank/DDBJ databases">
        <title>Genomic Encyclopedia of Type Strains, Phase III (KMG-III): the genomes of soil and plant-associated and newly described type strains.</title>
        <authorList>
            <person name="Whitman W."/>
        </authorList>
    </citation>
    <scope>NUCLEOTIDE SEQUENCE [LARGE SCALE GENOMIC DNA]</scope>
    <source>
        <strain evidence="11 12">CECT 8333</strain>
    </source>
</reference>
<keyword evidence="12" id="KW-1185">Reference proteome</keyword>
<sequence length="457" mass="49859">MFKKRSKNKKKIKIHPLTPAKTLSYGFGLIIILGTFLLSLGPASADGKPMKLIDAFFMATSATCVTGLAVVDTGNHFSLFGEIVILALTQIGGLGFMTFGTLIALAFNRRISLRDRLLLQEAMNHNSMEGLLTLIRRVITYALVIEGTGALLLAARWTVDMPWHQALYFGVFHSVSIFNNAGFDLFGSIHGKFSGLAEYAGDPFVNIVVMILIVLGGIGFIVISDLLHYSRTRKLSLHTKVVLSMSAFLILGGALMMFALESNNPETLKPLGWGDRAMSSFFHSISSRSGGVTTLSMADMELSTQFLFILLMFIGAAPGSTGGGIKVTVFAILLGAMYAMIRGREDIVFFRRRLSKGSIMRAITQTWLALFLVIFTAMIMSVIEDREFLLLLFETTSAFATAGLSLDLTPRLTDISKAVLCIVMFLGRVGPVTLAYALAPKSEKELFKYPEGKITIG</sequence>
<evidence type="ECO:0000256" key="4">
    <source>
        <dbReference type="ARBA" id="ARBA00022538"/>
    </source>
</evidence>
<evidence type="ECO:0000256" key="9">
    <source>
        <dbReference type="ARBA" id="ARBA00023136"/>
    </source>
</evidence>
<keyword evidence="5 10" id="KW-0812">Transmembrane</keyword>
<keyword evidence="8" id="KW-0406">Ion transport</keyword>
<dbReference type="Proteomes" id="UP000253090">
    <property type="component" value="Unassembled WGS sequence"/>
</dbReference>
<comment type="caution">
    <text evidence="11">The sequence shown here is derived from an EMBL/GenBank/DDBJ whole genome shotgun (WGS) entry which is preliminary data.</text>
</comment>
<dbReference type="RefSeq" id="WP_114495467.1">
    <property type="nucleotide sequence ID" value="NZ_QPJW01000001.1"/>
</dbReference>
<dbReference type="EMBL" id="QPJW01000001">
    <property type="protein sequence ID" value="RCX23614.1"/>
    <property type="molecule type" value="Genomic_DNA"/>
</dbReference>
<name>A0A369BVH3_9BACL</name>
<feature type="transmembrane region" description="Helical" evidence="10">
    <location>
        <begin position="388"/>
        <end position="406"/>
    </location>
</feature>
<evidence type="ECO:0000256" key="8">
    <source>
        <dbReference type="ARBA" id="ARBA00023065"/>
    </source>
</evidence>
<evidence type="ECO:0000313" key="12">
    <source>
        <dbReference type="Proteomes" id="UP000253090"/>
    </source>
</evidence>
<evidence type="ECO:0000256" key="5">
    <source>
        <dbReference type="ARBA" id="ARBA00022692"/>
    </source>
</evidence>